<dbReference type="Proteomes" id="UP001279734">
    <property type="component" value="Unassembled WGS sequence"/>
</dbReference>
<sequence length="208" mass="21128">MSSADLVGVCNEVSVPKVMDEMLTISGSSLQCPVPQPRDGNPTGCSEGIAIEKPCSDSLGGIDAPFKHHEVDAARPVSLSLDDEVVPSALGAGLDGVSQEDVVVTQMQSMLAVSSAGEVSGVGLQSLPEDGIPTGPFMEGSSVETCSDAITSVDIPTDLPVLVVATPCVGEHVAGSFPRPLATLEDATIEDGSRGAQQPPMSADLASK</sequence>
<name>A0AAD3XQN6_NEPGR</name>
<reference evidence="1" key="1">
    <citation type="submission" date="2023-05" db="EMBL/GenBank/DDBJ databases">
        <title>Nepenthes gracilis genome sequencing.</title>
        <authorList>
            <person name="Fukushima K."/>
        </authorList>
    </citation>
    <scope>NUCLEOTIDE SEQUENCE</scope>
    <source>
        <strain evidence="1">SING2019-196</strain>
    </source>
</reference>
<keyword evidence="2" id="KW-1185">Reference proteome</keyword>
<protein>
    <submittedName>
        <fullName evidence="1">Uncharacterized protein</fullName>
    </submittedName>
</protein>
<accession>A0AAD3XQN6</accession>
<dbReference type="AlphaFoldDB" id="A0AAD3XQN6"/>
<proteinExistence type="predicted"/>
<gene>
    <name evidence="1" type="ORF">Nepgr_014772</name>
</gene>
<evidence type="ECO:0000313" key="2">
    <source>
        <dbReference type="Proteomes" id="UP001279734"/>
    </source>
</evidence>
<comment type="caution">
    <text evidence="1">The sequence shown here is derived from an EMBL/GenBank/DDBJ whole genome shotgun (WGS) entry which is preliminary data.</text>
</comment>
<evidence type="ECO:0000313" key="1">
    <source>
        <dbReference type="EMBL" id="GMH12931.1"/>
    </source>
</evidence>
<dbReference type="EMBL" id="BSYO01000012">
    <property type="protein sequence ID" value="GMH12931.1"/>
    <property type="molecule type" value="Genomic_DNA"/>
</dbReference>
<organism evidence="1 2">
    <name type="scientific">Nepenthes gracilis</name>
    <name type="common">Slender pitcher plant</name>
    <dbReference type="NCBI Taxonomy" id="150966"/>
    <lineage>
        <taxon>Eukaryota</taxon>
        <taxon>Viridiplantae</taxon>
        <taxon>Streptophyta</taxon>
        <taxon>Embryophyta</taxon>
        <taxon>Tracheophyta</taxon>
        <taxon>Spermatophyta</taxon>
        <taxon>Magnoliopsida</taxon>
        <taxon>eudicotyledons</taxon>
        <taxon>Gunneridae</taxon>
        <taxon>Pentapetalae</taxon>
        <taxon>Caryophyllales</taxon>
        <taxon>Nepenthaceae</taxon>
        <taxon>Nepenthes</taxon>
    </lineage>
</organism>